<evidence type="ECO:0000256" key="2">
    <source>
        <dbReference type="PIRSR" id="PIRSR600246-3"/>
    </source>
</evidence>
<dbReference type="SUPFAM" id="SSF56235">
    <property type="entry name" value="N-terminal nucleophile aminohydrolases (Ntn hydrolases)"/>
    <property type="match status" value="1"/>
</dbReference>
<sequence>MDGGLETRPSQQRTEDDWSAIFVHAGAGFHSVQNEPSHLEACSAACRAAMVFLRNGGSAVDGVEMALKSLEDNEITNSGYGSNLSLDGTVECDASIMEDTGRSGAVGAVDRFKNPSALARLVLDNTRRPMSLKRVPPVMLVGPGAQSYAKEHRFPLVDNEALISRNAHARWVKWKRELDAYGIRHKEHKKTPRSKVTGVTLTAAALSAKSELDAEIEKTGQRDATEDVVTDTVGAICVDRWGRVAAGSSSGGIGMKHRGRIGPAALIGIGTWIRVEDGIVVATTCSGTGEQMAHTLIASKAVDRMFHSDDESQGLKTSIEKDFMGSKVVQESTMSSAVGIMAIKIDKNAAEKRIYFTYGHTTDSMAMAHMTASMIEPETVMSRNARNPKTCLGGKVVRLP</sequence>
<dbReference type="STRING" id="1392247.A0A3N4KY06"/>
<dbReference type="InterPro" id="IPR029055">
    <property type="entry name" value="Ntn_hydrolases_N"/>
</dbReference>
<feature type="active site" description="Nucleophile" evidence="1">
    <location>
        <position position="232"/>
    </location>
</feature>
<reference evidence="3 4" key="1">
    <citation type="journal article" date="2018" name="Nat. Ecol. Evol.">
        <title>Pezizomycetes genomes reveal the molecular basis of ectomycorrhizal truffle lifestyle.</title>
        <authorList>
            <person name="Murat C."/>
            <person name="Payen T."/>
            <person name="Noel B."/>
            <person name="Kuo A."/>
            <person name="Morin E."/>
            <person name="Chen J."/>
            <person name="Kohler A."/>
            <person name="Krizsan K."/>
            <person name="Balestrini R."/>
            <person name="Da Silva C."/>
            <person name="Montanini B."/>
            <person name="Hainaut M."/>
            <person name="Levati E."/>
            <person name="Barry K.W."/>
            <person name="Belfiori B."/>
            <person name="Cichocki N."/>
            <person name="Clum A."/>
            <person name="Dockter R.B."/>
            <person name="Fauchery L."/>
            <person name="Guy J."/>
            <person name="Iotti M."/>
            <person name="Le Tacon F."/>
            <person name="Lindquist E.A."/>
            <person name="Lipzen A."/>
            <person name="Malagnac F."/>
            <person name="Mello A."/>
            <person name="Molinier V."/>
            <person name="Miyauchi S."/>
            <person name="Poulain J."/>
            <person name="Riccioni C."/>
            <person name="Rubini A."/>
            <person name="Sitrit Y."/>
            <person name="Splivallo R."/>
            <person name="Traeger S."/>
            <person name="Wang M."/>
            <person name="Zifcakova L."/>
            <person name="Wipf D."/>
            <person name="Zambonelli A."/>
            <person name="Paolocci F."/>
            <person name="Nowrousian M."/>
            <person name="Ottonello S."/>
            <person name="Baldrian P."/>
            <person name="Spatafora J.W."/>
            <person name="Henrissat B."/>
            <person name="Nagy L.G."/>
            <person name="Aury J.M."/>
            <person name="Wincker P."/>
            <person name="Grigoriev I.V."/>
            <person name="Bonfante P."/>
            <person name="Martin F.M."/>
        </authorList>
    </citation>
    <scope>NUCLEOTIDE SEQUENCE [LARGE SCALE GENOMIC DNA]</scope>
    <source>
        <strain evidence="3 4">CCBAS932</strain>
    </source>
</reference>
<dbReference type="Gene3D" id="3.60.20.30">
    <property type="entry name" value="(Glycosyl)asparaginase"/>
    <property type="match status" value="1"/>
</dbReference>
<dbReference type="Proteomes" id="UP000277580">
    <property type="component" value="Unassembled WGS sequence"/>
</dbReference>
<dbReference type="InterPro" id="IPR000246">
    <property type="entry name" value="Peptidase_T2"/>
</dbReference>
<dbReference type="CDD" id="cd04514">
    <property type="entry name" value="Taspase1_like"/>
    <property type="match status" value="1"/>
</dbReference>
<protein>
    <submittedName>
        <fullName evidence="3">N-terminal nucleophile aminohydrolase</fullName>
    </submittedName>
</protein>
<dbReference type="InterPro" id="IPR037464">
    <property type="entry name" value="Taspase1"/>
</dbReference>
<dbReference type="OrthoDB" id="77601at2759"/>
<evidence type="ECO:0000313" key="3">
    <source>
        <dbReference type="EMBL" id="RPB14348.1"/>
    </source>
</evidence>
<gene>
    <name evidence="3" type="ORF">P167DRAFT_552571</name>
</gene>
<accession>A0A3N4KY06</accession>
<dbReference type="GO" id="GO:0004298">
    <property type="term" value="F:threonine-type endopeptidase activity"/>
    <property type="evidence" value="ECO:0007669"/>
    <property type="project" value="InterPro"/>
</dbReference>
<evidence type="ECO:0000256" key="1">
    <source>
        <dbReference type="PIRSR" id="PIRSR600246-1"/>
    </source>
</evidence>
<keyword evidence="3" id="KW-0378">Hydrolase</keyword>
<name>A0A3N4KY06_9PEZI</name>
<proteinExistence type="predicted"/>
<dbReference type="EMBL" id="ML119118">
    <property type="protein sequence ID" value="RPB14348.1"/>
    <property type="molecule type" value="Genomic_DNA"/>
</dbReference>
<keyword evidence="4" id="KW-1185">Reference proteome</keyword>
<organism evidence="3 4">
    <name type="scientific">Morchella conica CCBAS932</name>
    <dbReference type="NCBI Taxonomy" id="1392247"/>
    <lineage>
        <taxon>Eukaryota</taxon>
        <taxon>Fungi</taxon>
        <taxon>Dikarya</taxon>
        <taxon>Ascomycota</taxon>
        <taxon>Pezizomycotina</taxon>
        <taxon>Pezizomycetes</taxon>
        <taxon>Pezizales</taxon>
        <taxon>Morchellaceae</taxon>
        <taxon>Morchella</taxon>
    </lineage>
</organism>
<evidence type="ECO:0000313" key="4">
    <source>
        <dbReference type="Proteomes" id="UP000277580"/>
    </source>
</evidence>
<dbReference type="PANTHER" id="PTHR10188:SF8">
    <property type="entry name" value="THREONINE ASPARTASE 1"/>
    <property type="match status" value="1"/>
</dbReference>
<dbReference type="Pfam" id="PF01112">
    <property type="entry name" value="Asparaginase_2"/>
    <property type="match status" value="1"/>
</dbReference>
<dbReference type="InParanoid" id="A0A3N4KY06"/>
<dbReference type="AlphaFoldDB" id="A0A3N4KY06"/>
<dbReference type="GO" id="GO:0051604">
    <property type="term" value="P:protein maturation"/>
    <property type="evidence" value="ECO:0007669"/>
    <property type="project" value="TreeGrafter"/>
</dbReference>
<feature type="site" description="Cleavage; by autolysis" evidence="2">
    <location>
        <begin position="231"/>
        <end position="232"/>
    </location>
</feature>
<dbReference type="GO" id="GO:0005737">
    <property type="term" value="C:cytoplasm"/>
    <property type="evidence" value="ECO:0007669"/>
    <property type="project" value="TreeGrafter"/>
</dbReference>
<dbReference type="PANTHER" id="PTHR10188">
    <property type="entry name" value="L-ASPARAGINASE"/>
    <property type="match status" value="1"/>
</dbReference>